<evidence type="ECO:0000313" key="3">
    <source>
        <dbReference type="Proteomes" id="UP001324634"/>
    </source>
</evidence>
<keyword evidence="1" id="KW-0732">Signal</keyword>
<evidence type="ECO:0000256" key="1">
    <source>
        <dbReference type="SAM" id="SignalP"/>
    </source>
</evidence>
<sequence>MKYFILLILFSFSAFAETTSFPEPMVYDLMRSLDAKKGETEINSLILANGQMSPEVEYAFKDGWSFELETPIEKGEIQALKWGSQYTFYQRENELLMGVQGIFEDQLHKPRNDYSLTLVVDYKLSESFSLVGISGMRSASIENSVDHNVGILNLSLFYTVSDDIHVGVENDNKLYFTDKELHINTIPQVSVRVNRKLRFQAGYGISWNDSRENQGILRGIVEF</sequence>
<accession>A0AAX4HPS2</accession>
<dbReference type="AlphaFoldDB" id="A0AAX4HPS2"/>
<feature type="chain" id="PRO_5043522719" evidence="1">
    <location>
        <begin position="17"/>
        <end position="223"/>
    </location>
</feature>
<feature type="signal peptide" evidence="1">
    <location>
        <begin position="1"/>
        <end position="16"/>
    </location>
</feature>
<protein>
    <submittedName>
        <fullName evidence="2">Uncharacterized protein</fullName>
    </submittedName>
</protein>
<dbReference type="EMBL" id="CP139487">
    <property type="protein sequence ID" value="WPU65316.1"/>
    <property type="molecule type" value="Genomic_DNA"/>
</dbReference>
<gene>
    <name evidence="2" type="ORF">SOO65_00985</name>
</gene>
<organism evidence="2 3">
    <name type="scientific">Peredibacter starrii</name>
    <dbReference type="NCBI Taxonomy" id="28202"/>
    <lineage>
        <taxon>Bacteria</taxon>
        <taxon>Pseudomonadati</taxon>
        <taxon>Bdellovibrionota</taxon>
        <taxon>Bacteriovoracia</taxon>
        <taxon>Bacteriovoracales</taxon>
        <taxon>Bacteriovoracaceae</taxon>
        <taxon>Peredibacter</taxon>
    </lineage>
</organism>
<proteinExistence type="predicted"/>
<reference evidence="2 3" key="1">
    <citation type="submission" date="2023-11" db="EMBL/GenBank/DDBJ databases">
        <title>Peredibacter starrii A3.12.</title>
        <authorList>
            <person name="Mitchell R.J."/>
        </authorList>
    </citation>
    <scope>NUCLEOTIDE SEQUENCE [LARGE SCALE GENOMIC DNA]</scope>
    <source>
        <strain evidence="2 3">A3.12</strain>
    </source>
</reference>
<dbReference type="Proteomes" id="UP001324634">
    <property type="component" value="Chromosome"/>
</dbReference>
<dbReference type="KEGG" id="psti:SOO65_00985"/>
<name>A0AAX4HPS2_9BACT</name>
<evidence type="ECO:0000313" key="2">
    <source>
        <dbReference type="EMBL" id="WPU65316.1"/>
    </source>
</evidence>
<keyword evidence="3" id="KW-1185">Reference proteome</keyword>
<dbReference type="RefSeq" id="WP_321395557.1">
    <property type="nucleotide sequence ID" value="NZ_CP139487.1"/>
</dbReference>